<gene>
    <name evidence="1" type="ORF">D3F03_02150</name>
</gene>
<keyword evidence="2" id="KW-1185">Reference proteome</keyword>
<proteinExistence type="predicted"/>
<organism evidence="1 2">
    <name type="scientific">Simplicispira hankyongi</name>
    <dbReference type="NCBI Taxonomy" id="2315688"/>
    <lineage>
        <taxon>Bacteria</taxon>
        <taxon>Pseudomonadati</taxon>
        <taxon>Pseudomonadota</taxon>
        <taxon>Betaproteobacteria</taxon>
        <taxon>Burkholderiales</taxon>
        <taxon>Comamonadaceae</taxon>
        <taxon>Simplicispira</taxon>
    </lineage>
</organism>
<reference evidence="1 2" key="1">
    <citation type="submission" date="2018-09" db="EMBL/GenBank/DDBJ databases">
        <title>Draft genome of Simplicispira sp. NY-02.</title>
        <authorList>
            <person name="Im W.T."/>
        </authorList>
    </citation>
    <scope>NUCLEOTIDE SEQUENCE [LARGE SCALE GENOMIC DNA]</scope>
    <source>
        <strain evidence="1 2">NY-02</strain>
    </source>
</reference>
<comment type="caution">
    <text evidence="1">The sequence shown here is derived from an EMBL/GenBank/DDBJ whole genome shotgun (WGS) entry which is preliminary data.</text>
</comment>
<name>A0A398CBZ5_9BURK</name>
<evidence type="ECO:0000313" key="1">
    <source>
        <dbReference type="EMBL" id="RID99261.1"/>
    </source>
</evidence>
<protein>
    <submittedName>
        <fullName evidence="1">Uncharacterized protein</fullName>
    </submittedName>
</protein>
<dbReference type="EMBL" id="QXJC01000001">
    <property type="protein sequence ID" value="RID99261.1"/>
    <property type="molecule type" value="Genomic_DNA"/>
</dbReference>
<evidence type="ECO:0000313" key="2">
    <source>
        <dbReference type="Proteomes" id="UP000266302"/>
    </source>
</evidence>
<dbReference type="AlphaFoldDB" id="A0A398CBZ5"/>
<dbReference type="Proteomes" id="UP000266302">
    <property type="component" value="Unassembled WGS sequence"/>
</dbReference>
<accession>A0A398CBZ5</accession>
<sequence>MREFECKALDWPAQQPLRAGQDAGEHRLAQGSRSRVARAIIAPGVHRVASLQSKLRTAQVVHQGFKAQHLCQRLAERRAGQQKDAVDAVSRGLDALPQAPTECGASVLAGARQQIEVLRHRHVRIGCCTSILRNAFSARQFNERVCIRRDDAAREAVWRDRTSGWRHCGMAKGVRGSTFGSIQARRAARA</sequence>